<sequence>MLYILIISFVMNPILLFDFNNDSTVTDWNIVDDGVMGGVSSSDFFIDDAGNGVFNGFVSTKNNGGFCSVRHFFKTTSIKEYKVFSIVLKGDKKKYQFRVKSRVNDYYSYIYEFETTSEWQTIEIPINQMYASFRGRTLNLPNYDGISLEEIAFLIGNKTDENFQLVIDKIEVK</sequence>
<proteinExistence type="inferred from homology"/>
<dbReference type="EMBL" id="JBBPCB010000008">
    <property type="protein sequence ID" value="MEK8181064.1"/>
    <property type="molecule type" value="Genomic_DNA"/>
</dbReference>
<keyword evidence="4" id="KW-1185">Reference proteome</keyword>
<protein>
    <submittedName>
        <fullName evidence="3">CIA30 family protein</fullName>
    </submittedName>
</protein>
<dbReference type="PANTHER" id="PTHR13194">
    <property type="entry name" value="COMPLEX I INTERMEDIATE-ASSOCIATED PROTEIN 30"/>
    <property type="match status" value="1"/>
</dbReference>
<comment type="caution">
    <text evidence="3">The sequence shown here is derived from an EMBL/GenBank/DDBJ whole genome shotgun (WGS) entry which is preliminary data.</text>
</comment>
<name>A0ABU9E345_9FLAO</name>
<evidence type="ECO:0000313" key="3">
    <source>
        <dbReference type="EMBL" id="MEK8181064.1"/>
    </source>
</evidence>
<reference evidence="3 4" key="1">
    <citation type="submission" date="2024-04" db="EMBL/GenBank/DDBJ databases">
        <title>draft genome sequnece of Flavobacterium buctense JCM 30750.</title>
        <authorList>
            <person name="Kim D.-U."/>
        </authorList>
    </citation>
    <scope>NUCLEOTIDE SEQUENCE [LARGE SCALE GENOMIC DNA]</scope>
    <source>
        <strain evidence="3 4">JCM 30750</strain>
    </source>
</reference>
<evidence type="ECO:0000256" key="1">
    <source>
        <dbReference type="ARBA" id="ARBA00007884"/>
    </source>
</evidence>
<feature type="domain" description="NADH:ubiquinone oxidoreductase intermediate-associated protein 30" evidence="2">
    <location>
        <begin position="17"/>
        <end position="167"/>
    </location>
</feature>
<dbReference type="SUPFAM" id="SSF49785">
    <property type="entry name" value="Galactose-binding domain-like"/>
    <property type="match status" value="1"/>
</dbReference>
<evidence type="ECO:0000313" key="4">
    <source>
        <dbReference type="Proteomes" id="UP001491349"/>
    </source>
</evidence>
<evidence type="ECO:0000259" key="2">
    <source>
        <dbReference type="Pfam" id="PF08547"/>
    </source>
</evidence>
<organism evidence="3 4">
    <name type="scientific">Flavobacterium buctense</name>
    <dbReference type="NCBI Taxonomy" id="1648146"/>
    <lineage>
        <taxon>Bacteria</taxon>
        <taxon>Pseudomonadati</taxon>
        <taxon>Bacteroidota</taxon>
        <taxon>Flavobacteriia</taxon>
        <taxon>Flavobacteriales</taxon>
        <taxon>Flavobacteriaceae</taxon>
        <taxon>Flavobacterium</taxon>
    </lineage>
</organism>
<comment type="similarity">
    <text evidence="1">Belongs to the CIA30 family.</text>
</comment>
<dbReference type="PANTHER" id="PTHR13194:SF19">
    <property type="entry name" value="NAD(P)-BINDING ROSSMANN-FOLD SUPERFAMILY PROTEIN"/>
    <property type="match status" value="1"/>
</dbReference>
<gene>
    <name evidence="3" type="ORF">WMW71_12000</name>
</gene>
<dbReference type="InterPro" id="IPR013857">
    <property type="entry name" value="NADH-UbQ_OxRdtase-assoc_prot30"/>
</dbReference>
<dbReference type="InterPro" id="IPR008979">
    <property type="entry name" value="Galactose-bd-like_sf"/>
</dbReference>
<dbReference type="InterPro" id="IPR039131">
    <property type="entry name" value="NDUFAF1"/>
</dbReference>
<accession>A0ABU9E345</accession>
<dbReference type="Pfam" id="PF08547">
    <property type="entry name" value="CIA30"/>
    <property type="match status" value="1"/>
</dbReference>
<dbReference type="RefSeq" id="WP_246448739.1">
    <property type="nucleotide sequence ID" value="NZ_JACTAB010000007.1"/>
</dbReference>
<dbReference type="Gene3D" id="2.60.120.430">
    <property type="entry name" value="Galactose-binding lectin"/>
    <property type="match status" value="1"/>
</dbReference>
<dbReference type="Proteomes" id="UP001491349">
    <property type="component" value="Unassembled WGS sequence"/>
</dbReference>